<feature type="compositionally biased region" description="Polar residues" evidence="1">
    <location>
        <begin position="130"/>
        <end position="139"/>
    </location>
</feature>
<sequence>MLGDCGGQLFVLGVLHEEIIAIANIVRQKIGGSFAASVFKPLHDLIMGDCKLVYADVTGVSTLLIRRPFRRHNPSRGRKHRPWRGGKRLRRSDSVGGERSCLSDREWRQASVPVGAILPAHHFRAPSCRSMGNPQSGYSNPCVRHDQRSVQARG</sequence>
<accession>Q8KVX9</accession>
<reference evidence="2" key="1">
    <citation type="journal article" date="2003" name="Plasmid">
        <title>Nucleotide sequence based characterizations of two cryptic plasmids from the marine bacterium Ruegeria isolate PR1b.</title>
        <authorList>
            <person name="Zhong Z."/>
            <person name="Caspi R."/>
            <person name="Helinski D."/>
            <person name="Knauf V."/>
            <person name="Sykes S."/>
            <person name="O'Byrne C."/>
            <person name="Shea T.P."/>
            <person name="Wilkinson J.E."/>
            <person name="DeLoughery C."/>
            <person name="Toukdarian A."/>
        </authorList>
    </citation>
    <scope>NUCLEOTIDE SEQUENCE</scope>
    <source>
        <strain evidence="2">PR1b</strain>
        <plasmid evidence="2">pSD25</plasmid>
    </source>
</reference>
<keyword evidence="2" id="KW-0614">Plasmid</keyword>
<dbReference type="EMBL" id="AF416331">
    <property type="protein sequence ID" value="AAN05284.1"/>
    <property type="molecule type" value="Genomic_DNA"/>
</dbReference>
<feature type="region of interest" description="Disordered" evidence="1">
    <location>
        <begin position="126"/>
        <end position="154"/>
    </location>
</feature>
<geneLocation type="plasmid" evidence="2">
    <name>pSD25</name>
</geneLocation>
<evidence type="ECO:0000313" key="2">
    <source>
        <dbReference type="EMBL" id="AAN05284.1"/>
    </source>
</evidence>
<feature type="compositionally biased region" description="Basic residues" evidence="1">
    <location>
        <begin position="72"/>
        <end position="90"/>
    </location>
</feature>
<name>Q8KVX9_9RHOB</name>
<proteinExistence type="predicted"/>
<feature type="region of interest" description="Disordered" evidence="1">
    <location>
        <begin position="72"/>
        <end position="97"/>
    </location>
</feature>
<organism evidence="2">
    <name type="scientific">Ruegeria sp. PR1b</name>
    <dbReference type="NCBI Taxonomy" id="185588"/>
    <lineage>
        <taxon>Bacteria</taxon>
        <taxon>Pseudomonadati</taxon>
        <taxon>Pseudomonadota</taxon>
        <taxon>Alphaproteobacteria</taxon>
        <taxon>Rhodobacterales</taxon>
        <taxon>Roseobacteraceae</taxon>
        <taxon>Ruegeria</taxon>
    </lineage>
</organism>
<dbReference type="AlphaFoldDB" id="Q8KVX9"/>
<protein>
    <submittedName>
        <fullName evidence="2">RC211</fullName>
    </submittedName>
</protein>
<evidence type="ECO:0000256" key="1">
    <source>
        <dbReference type="SAM" id="MobiDB-lite"/>
    </source>
</evidence>